<proteinExistence type="predicted"/>
<organism evidence="1 2">
    <name type="scientific">Cichorium intybus</name>
    <name type="common">Chicory</name>
    <dbReference type="NCBI Taxonomy" id="13427"/>
    <lineage>
        <taxon>Eukaryota</taxon>
        <taxon>Viridiplantae</taxon>
        <taxon>Streptophyta</taxon>
        <taxon>Embryophyta</taxon>
        <taxon>Tracheophyta</taxon>
        <taxon>Spermatophyta</taxon>
        <taxon>Magnoliopsida</taxon>
        <taxon>eudicotyledons</taxon>
        <taxon>Gunneridae</taxon>
        <taxon>Pentapetalae</taxon>
        <taxon>asterids</taxon>
        <taxon>campanulids</taxon>
        <taxon>Asterales</taxon>
        <taxon>Asteraceae</taxon>
        <taxon>Cichorioideae</taxon>
        <taxon>Cichorieae</taxon>
        <taxon>Cichoriinae</taxon>
        <taxon>Cichorium</taxon>
    </lineage>
</organism>
<comment type="caution">
    <text evidence="1">The sequence shown here is derived from an EMBL/GenBank/DDBJ whole genome shotgun (WGS) entry which is preliminary data.</text>
</comment>
<keyword evidence="2" id="KW-1185">Reference proteome</keyword>
<sequence>MCMVTKNGSRVSFYCEKYLHDLRKGYSSITTLELTHTYYAKIESLGLAWLHSAQIVPCKTQIFWALVLAGFSWCD</sequence>
<dbReference type="EMBL" id="CM042011">
    <property type="protein sequence ID" value="KAI3765227.1"/>
    <property type="molecule type" value="Genomic_DNA"/>
</dbReference>
<gene>
    <name evidence="1" type="ORF">L2E82_15255</name>
</gene>
<reference evidence="2" key="1">
    <citation type="journal article" date="2022" name="Mol. Ecol. Resour.">
        <title>The genomes of chicory, endive, great burdock and yacon provide insights into Asteraceae palaeo-polyploidization history and plant inulin production.</title>
        <authorList>
            <person name="Fan W."/>
            <person name="Wang S."/>
            <person name="Wang H."/>
            <person name="Wang A."/>
            <person name="Jiang F."/>
            <person name="Liu H."/>
            <person name="Zhao H."/>
            <person name="Xu D."/>
            <person name="Zhang Y."/>
        </authorList>
    </citation>
    <scope>NUCLEOTIDE SEQUENCE [LARGE SCALE GENOMIC DNA]</scope>
    <source>
        <strain evidence="2">cv. Punajuju</strain>
    </source>
</reference>
<name>A0ACB9F283_CICIN</name>
<evidence type="ECO:0000313" key="1">
    <source>
        <dbReference type="EMBL" id="KAI3765227.1"/>
    </source>
</evidence>
<dbReference type="Proteomes" id="UP001055811">
    <property type="component" value="Linkage Group LG03"/>
</dbReference>
<reference evidence="1 2" key="2">
    <citation type="journal article" date="2022" name="Mol. Ecol. Resour.">
        <title>The genomes of chicory, endive, great burdock and yacon provide insights into Asteraceae paleo-polyploidization history and plant inulin production.</title>
        <authorList>
            <person name="Fan W."/>
            <person name="Wang S."/>
            <person name="Wang H."/>
            <person name="Wang A."/>
            <person name="Jiang F."/>
            <person name="Liu H."/>
            <person name="Zhao H."/>
            <person name="Xu D."/>
            <person name="Zhang Y."/>
        </authorList>
    </citation>
    <scope>NUCLEOTIDE SEQUENCE [LARGE SCALE GENOMIC DNA]</scope>
    <source>
        <strain evidence="2">cv. Punajuju</strain>
        <tissue evidence="1">Leaves</tissue>
    </source>
</reference>
<protein>
    <submittedName>
        <fullName evidence="1">Uncharacterized protein</fullName>
    </submittedName>
</protein>
<evidence type="ECO:0000313" key="2">
    <source>
        <dbReference type="Proteomes" id="UP001055811"/>
    </source>
</evidence>
<accession>A0ACB9F283</accession>